<reference evidence="5 6" key="1">
    <citation type="submission" date="2018-10" db="EMBL/GenBank/DDBJ databases">
        <title>Natrarchaeobius chitinivorans gen. nov., sp. nov., and Natrarchaeobius haloalkaliphilus sp. nov., alkaliphilic, chitin-utilizing haloarchaea from hypersaline alkaline lakes.</title>
        <authorList>
            <person name="Sorokin D.Y."/>
            <person name="Elcheninov A.G."/>
            <person name="Kostrikina N.A."/>
            <person name="Bale N.J."/>
            <person name="Sinninghe Damste J.S."/>
            <person name="Khijniak T.V."/>
            <person name="Kublanov I.V."/>
            <person name="Toshchakov S.V."/>
        </authorList>
    </citation>
    <scope>NUCLEOTIDE SEQUENCE [LARGE SCALE GENOMIC DNA]</scope>
    <source>
        <strain evidence="5 6">AArcht7</strain>
    </source>
</reference>
<feature type="domain" description="FAD-binding PCMH-type" evidence="4">
    <location>
        <begin position="1"/>
        <end position="178"/>
    </location>
</feature>
<dbReference type="Proteomes" id="UP000281431">
    <property type="component" value="Unassembled WGS sequence"/>
</dbReference>
<dbReference type="GO" id="GO:0016491">
    <property type="term" value="F:oxidoreductase activity"/>
    <property type="evidence" value="ECO:0007669"/>
    <property type="project" value="UniProtKB-KW"/>
</dbReference>
<dbReference type="SUPFAM" id="SSF56176">
    <property type="entry name" value="FAD-binding/transporter-associated domain-like"/>
    <property type="match status" value="1"/>
</dbReference>
<dbReference type="OrthoDB" id="19205at2157"/>
<dbReference type="PANTHER" id="PTHR42659:SF2">
    <property type="entry name" value="XANTHINE DEHYDROGENASE SUBUNIT C-RELATED"/>
    <property type="match status" value="1"/>
</dbReference>
<dbReference type="Pfam" id="PF03450">
    <property type="entry name" value="CO_deh_flav_C"/>
    <property type="match status" value="1"/>
</dbReference>
<protein>
    <submittedName>
        <fullName evidence="5">Xanthine dehydrogenase family protein subunit M</fullName>
    </submittedName>
</protein>
<evidence type="ECO:0000256" key="2">
    <source>
        <dbReference type="ARBA" id="ARBA00022827"/>
    </source>
</evidence>
<proteinExistence type="predicted"/>
<name>A0A3N6MEY9_NATCH</name>
<dbReference type="InterPro" id="IPR005107">
    <property type="entry name" value="CO_DH_flav_C"/>
</dbReference>
<dbReference type="SMART" id="SM01092">
    <property type="entry name" value="CO_deh_flav_C"/>
    <property type="match status" value="1"/>
</dbReference>
<dbReference type="EMBL" id="REFZ01000009">
    <property type="protein sequence ID" value="RQG99444.1"/>
    <property type="molecule type" value="Genomic_DNA"/>
</dbReference>
<dbReference type="Gene3D" id="3.30.43.10">
    <property type="entry name" value="Uridine Diphospho-n-acetylenolpyruvylglucosamine Reductase, domain 2"/>
    <property type="match status" value="1"/>
</dbReference>
<keyword evidence="1" id="KW-0285">Flavoprotein</keyword>
<sequence length="290" mass="30510">MYPPQFDHETAESAEHAVELLETNDDRDVKVLAGGHSLIPMMKTGLATPDLLIDISRLSELSGIERTDDGFEIGATTNYAPVAKSDELHDEATAFAEAAENIGDRQVRNRGTVGGNIAHADPASDLPAALLAHGGSVTITGSDGDRTVDADEFFYGMYETDVGPAELVTSITVPAHGPNAVSTYEKDRSPASGYAIVGVAVVLEADDGTIVDAAVTANGAMDRPSRLSAVEEALEGSEATEAAVEAAAERAGESLNTAMMMSDQDASPEFREQKLKVYSKRALTRAVSQL</sequence>
<dbReference type="SUPFAM" id="SSF55447">
    <property type="entry name" value="CO dehydrogenase flavoprotein C-terminal domain-like"/>
    <property type="match status" value="1"/>
</dbReference>
<dbReference type="GO" id="GO:0071949">
    <property type="term" value="F:FAD binding"/>
    <property type="evidence" value="ECO:0007669"/>
    <property type="project" value="InterPro"/>
</dbReference>
<dbReference type="AlphaFoldDB" id="A0A3N6MEY9"/>
<dbReference type="PROSITE" id="PS51387">
    <property type="entry name" value="FAD_PCMH"/>
    <property type="match status" value="1"/>
</dbReference>
<dbReference type="InterPro" id="IPR016167">
    <property type="entry name" value="FAD-bd_PCMH_sub1"/>
</dbReference>
<dbReference type="InterPro" id="IPR036683">
    <property type="entry name" value="CO_DH_flav_C_dom_sf"/>
</dbReference>
<dbReference type="Gene3D" id="3.30.465.10">
    <property type="match status" value="1"/>
</dbReference>
<keyword evidence="6" id="KW-1185">Reference proteome</keyword>
<evidence type="ECO:0000256" key="1">
    <source>
        <dbReference type="ARBA" id="ARBA00022630"/>
    </source>
</evidence>
<evidence type="ECO:0000313" key="6">
    <source>
        <dbReference type="Proteomes" id="UP000281431"/>
    </source>
</evidence>
<evidence type="ECO:0000259" key="4">
    <source>
        <dbReference type="PROSITE" id="PS51387"/>
    </source>
</evidence>
<dbReference type="Gene3D" id="3.30.390.50">
    <property type="entry name" value="CO dehydrogenase flavoprotein, C-terminal domain"/>
    <property type="match status" value="1"/>
</dbReference>
<dbReference type="PANTHER" id="PTHR42659">
    <property type="entry name" value="XANTHINE DEHYDROGENASE SUBUNIT C-RELATED"/>
    <property type="match status" value="1"/>
</dbReference>
<dbReference type="Pfam" id="PF00941">
    <property type="entry name" value="FAD_binding_5"/>
    <property type="match status" value="1"/>
</dbReference>
<keyword evidence="3" id="KW-0560">Oxidoreductase</keyword>
<dbReference type="InterPro" id="IPR016169">
    <property type="entry name" value="FAD-bd_PCMH_sub2"/>
</dbReference>
<dbReference type="InterPro" id="IPR036318">
    <property type="entry name" value="FAD-bd_PCMH-like_sf"/>
</dbReference>
<keyword evidence="2" id="KW-0274">FAD</keyword>
<dbReference type="InterPro" id="IPR002346">
    <property type="entry name" value="Mopterin_DH_FAD-bd"/>
</dbReference>
<organism evidence="5 6">
    <name type="scientific">Natrarchaeobius chitinivorans</name>
    <dbReference type="NCBI Taxonomy" id="1679083"/>
    <lineage>
        <taxon>Archaea</taxon>
        <taxon>Methanobacteriati</taxon>
        <taxon>Methanobacteriota</taxon>
        <taxon>Stenosarchaea group</taxon>
        <taxon>Halobacteria</taxon>
        <taxon>Halobacteriales</taxon>
        <taxon>Natrialbaceae</taxon>
        <taxon>Natrarchaeobius</taxon>
    </lineage>
</organism>
<accession>A0A3N6MEY9</accession>
<dbReference type="InterPro" id="IPR016166">
    <property type="entry name" value="FAD-bd_PCMH"/>
</dbReference>
<dbReference type="InterPro" id="IPR051312">
    <property type="entry name" value="Diverse_Substr_Oxidored"/>
</dbReference>
<gene>
    <name evidence="5" type="ORF">EA472_14570</name>
</gene>
<evidence type="ECO:0000313" key="5">
    <source>
        <dbReference type="EMBL" id="RQG99444.1"/>
    </source>
</evidence>
<comment type="caution">
    <text evidence="5">The sequence shown here is derived from an EMBL/GenBank/DDBJ whole genome shotgun (WGS) entry which is preliminary data.</text>
</comment>
<evidence type="ECO:0000256" key="3">
    <source>
        <dbReference type="ARBA" id="ARBA00023002"/>
    </source>
</evidence>